<dbReference type="InterPro" id="IPR011991">
    <property type="entry name" value="ArsR-like_HTH"/>
</dbReference>
<dbReference type="Proteomes" id="UP000215215">
    <property type="component" value="Unassembled WGS sequence"/>
</dbReference>
<dbReference type="Pfam" id="PF01022">
    <property type="entry name" value="HTH_5"/>
    <property type="match status" value="1"/>
</dbReference>
<dbReference type="CDD" id="cd00090">
    <property type="entry name" value="HTH_ARSR"/>
    <property type="match status" value="1"/>
</dbReference>
<evidence type="ECO:0000259" key="1">
    <source>
        <dbReference type="PROSITE" id="PS50987"/>
    </source>
</evidence>
<evidence type="ECO:0000313" key="2">
    <source>
        <dbReference type="EMBL" id="OYD17127.1"/>
    </source>
</evidence>
<comment type="caution">
    <text evidence="2">The sequence shown here is derived from an EMBL/GenBank/DDBJ whole genome shotgun (WGS) entry which is preliminary data.</text>
</comment>
<gene>
    <name evidence="2" type="ORF">CH333_01820</name>
</gene>
<dbReference type="GO" id="GO:0003700">
    <property type="term" value="F:DNA-binding transcription factor activity"/>
    <property type="evidence" value="ECO:0007669"/>
    <property type="project" value="InterPro"/>
</dbReference>
<dbReference type="InterPro" id="IPR036390">
    <property type="entry name" value="WH_DNA-bd_sf"/>
</dbReference>
<proteinExistence type="predicted"/>
<protein>
    <recommendedName>
        <fullName evidence="1">HTH arsR-type domain-containing protein</fullName>
    </recommendedName>
</protein>
<evidence type="ECO:0000313" key="3">
    <source>
        <dbReference type="Proteomes" id="UP000215215"/>
    </source>
</evidence>
<dbReference type="InterPro" id="IPR001845">
    <property type="entry name" value="HTH_ArsR_DNA-bd_dom"/>
</dbReference>
<organism evidence="2 3">
    <name type="scientific">candidate division WOR-3 bacterium JGI_Cruoil_03_44_89</name>
    <dbReference type="NCBI Taxonomy" id="1973748"/>
    <lineage>
        <taxon>Bacteria</taxon>
        <taxon>Bacteria division WOR-3</taxon>
    </lineage>
</organism>
<dbReference type="AlphaFoldDB" id="A0A235BZB6"/>
<accession>A0A235BZB6</accession>
<dbReference type="SMART" id="SM00418">
    <property type="entry name" value="HTH_ARSR"/>
    <property type="match status" value="1"/>
</dbReference>
<name>A0A235BZB6_UNCW3</name>
<dbReference type="InterPro" id="IPR036388">
    <property type="entry name" value="WH-like_DNA-bd_sf"/>
</dbReference>
<dbReference type="SUPFAM" id="SSF46785">
    <property type="entry name" value="Winged helix' DNA-binding domain"/>
    <property type="match status" value="1"/>
</dbReference>
<dbReference type="PROSITE" id="PS50987">
    <property type="entry name" value="HTH_ARSR_2"/>
    <property type="match status" value="1"/>
</dbReference>
<dbReference type="EMBL" id="NOZQ01000031">
    <property type="protein sequence ID" value="OYD17127.1"/>
    <property type="molecule type" value="Genomic_DNA"/>
</dbReference>
<feature type="domain" description="HTH arsR-type" evidence="1">
    <location>
        <begin position="9"/>
        <end position="105"/>
    </location>
</feature>
<reference evidence="2 3" key="1">
    <citation type="submission" date="2017-07" db="EMBL/GenBank/DDBJ databases">
        <title>Recovery of genomes from metagenomes via a dereplication, aggregation, and scoring strategy.</title>
        <authorList>
            <person name="Sieber C.M."/>
            <person name="Probst A.J."/>
            <person name="Sharrar A."/>
            <person name="Thomas B.C."/>
            <person name="Hess M."/>
            <person name="Tringe S.G."/>
            <person name="Banfield J.F."/>
        </authorList>
    </citation>
    <scope>NUCLEOTIDE SEQUENCE [LARGE SCALE GENOMIC DNA]</scope>
    <source>
        <strain evidence="2">JGI_Cruoil_03_44_89</strain>
    </source>
</reference>
<sequence length="112" mass="12839">MKRPKKKRPMAEYLYRSCRVAGAFGKPAKLSIIDLLMKRGPLSLSEISKSIHRSKGATCQHLSILKKLDIVRYETEKKRTKYWIKYPEEVKSIIDSIEVFVTRVVEGAGAKD</sequence>
<dbReference type="Gene3D" id="1.10.10.10">
    <property type="entry name" value="Winged helix-like DNA-binding domain superfamily/Winged helix DNA-binding domain"/>
    <property type="match status" value="1"/>
</dbReference>